<evidence type="ECO:0000256" key="12">
    <source>
        <dbReference type="ARBA" id="ARBA00022958"/>
    </source>
</evidence>
<feature type="binding site" evidence="16">
    <location>
        <position position="130"/>
    </location>
    <ligand>
        <name>ATP</name>
        <dbReference type="ChEBI" id="CHEBI:30616"/>
    </ligand>
</feature>
<evidence type="ECO:0000256" key="10">
    <source>
        <dbReference type="ARBA" id="ARBA00022777"/>
    </source>
</evidence>
<dbReference type="InterPro" id="IPR004619">
    <property type="entry name" value="Type_III_PanK"/>
</dbReference>
<protein>
    <recommendedName>
        <fullName evidence="15 16">Type III pantothenate kinase</fullName>
        <ecNumber evidence="6 16">2.7.1.33</ecNumber>
    </recommendedName>
    <alternativeName>
        <fullName evidence="16">PanK-III</fullName>
    </alternativeName>
    <alternativeName>
        <fullName evidence="16">Pantothenic acid kinase</fullName>
    </alternativeName>
</protein>
<dbReference type="Pfam" id="PF03309">
    <property type="entry name" value="Pan_kinase"/>
    <property type="match status" value="1"/>
</dbReference>
<accession>A0ABP4WI36</accession>
<dbReference type="EMBL" id="BAAALS010000011">
    <property type="protein sequence ID" value="GAA1754193.1"/>
    <property type="molecule type" value="Genomic_DNA"/>
</dbReference>
<comment type="similarity">
    <text evidence="14 16">Belongs to the type III pantothenate kinase family.</text>
</comment>
<comment type="caution">
    <text evidence="16">Lacks conserved residue(s) required for the propagation of feature annotation.</text>
</comment>
<dbReference type="Proteomes" id="UP001500655">
    <property type="component" value="Unassembled WGS sequence"/>
</dbReference>
<feature type="binding site" evidence="16">
    <location>
        <begin position="6"/>
        <end position="13"/>
    </location>
    <ligand>
        <name>ATP</name>
        <dbReference type="ChEBI" id="CHEBI:30616"/>
    </ligand>
</feature>
<keyword evidence="9 16" id="KW-0547">Nucleotide-binding</keyword>
<dbReference type="NCBIfam" id="NF009855">
    <property type="entry name" value="PRK13321.1"/>
    <property type="match status" value="1"/>
</dbReference>
<evidence type="ECO:0000256" key="7">
    <source>
        <dbReference type="ARBA" id="ARBA00022490"/>
    </source>
</evidence>
<dbReference type="RefSeq" id="WP_344080934.1">
    <property type="nucleotide sequence ID" value="NZ_BAAALS010000011.1"/>
</dbReference>
<evidence type="ECO:0000256" key="13">
    <source>
        <dbReference type="ARBA" id="ARBA00022993"/>
    </source>
</evidence>
<evidence type="ECO:0000256" key="8">
    <source>
        <dbReference type="ARBA" id="ARBA00022679"/>
    </source>
</evidence>
<keyword evidence="13 16" id="KW-0173">Coenzyme A biosynthesis</keyword>
<evidence type="ECO:0000256" key="14">
    <source>
        <dbReference type="ARBA" id="ARBA00038036"/>
    </source>
</evidence>
<keyword evidence="18" id="KW-1185">Reference proteome</keyword>
<feature type="active site" description="Proton acceptor" evidence="16">
    <location>
        <position position="107"/>
    </location>
</feature>
<feature type="binding site" evidence="16">
    <location>
        <begin position="105"/>
        <end position="108"/>
    </location>
    <ligand>
        <name>substrate</name>
    </ligand>
</feature>
<dbReference type="EC" id="2.7.1.33" evidence="6 16"/>
<keyword evidence="10 16" id="KW-0418">Kinase</keyword>
<dbReference type="SUPFAM" id="SSF53067">
    <property type="entry name" value="Actin-like ATPase domain"/>
    <property type="match status" value="2"/>
</dbReference>
<comment type="catalytic activity">
    <reaction evidence="1 16">
        <text>(R)-pantothenate + ATP = (R)-4'-phosphopantothenate + ADP + H(+)</text>
        <dbReference type="Rhea" id="RHEA:16373"/>
        <dbReference type="ChEBI" id="CHEBI:10986"/>
        <dbReference type="ChEBI" id="CHEBI:15378"/>
        <dbReference type="ChEBI" id="CHEBI:29032"/>
        <dbReference type="ChEBI" id="CHEBI:30616"/>
        <dbReference type="ChEBI" id="CHEBI:456216"/>
        <dbReference type="EC" id="2.7.1.33"/>
    </reaction>
</comment>
<organism evidence="17 18">
    <name type="scientific">Luedemannella helvata</name>
    <dbReference type="NCBI Taxonomy" id="349315"/>
    <lineage>
        <taxon>Bacteria</taxon>
        <taxon>Bacillati</taxon>
        <taxon>Actinomycetota</taxon>
        <taxon>Actinomycetes</taxon>
        <taxon>Micromonosporales</taxon>
        <taxon>Micromonosporaceae</taxon>
        <taxon>Luedemannella</taxon>
    </lineage>
</organism>
<dbReference type="HAMAP" id="MF_01274">
    <property type="entry name" value="Pantothen_kinase_3"/>
    <property type="match status" value="1"/>
</dbReference>
<proteinExistence type="inferred from homology"/>
<keyword evidence="12 16" id="KW-0630">Potassium</keyword>
<comment type="pathway">
    <text evidence="4 16">Cofactor biosynthesis; coenzyme A biosynthesis; CoA from (R)-pantothenate: step 1/5.</text>
</comment>
<dbReference type="PANTHER" id="PTHR34265:SF1">
    <property type="entry name" value="TYPE III PANTOTHENATE KINASE"/>
    <property type="match status" value="1"/>
</dbReference>
<evidence type="ECO:0000256" key="4">
    <source>
        <dbReference type="ARBA" id="ARBA00005225"/>
    </source>
</evidence>
<name>A0ABP4WI36_9ACTN</name>
<comment type="cofactor">
    <cofactor evidence="2">
        <name>K(+)</name>
        <dbReference type="ChEBI" id="CHEBI:29103"/>
    </cofactor>
</comment>
<comment type="subcellular location">
    <subcellularLocation>
        <location evidence="3 16">Cytoplasm</location>
    </subcellularLocation>
</comment>
<gene>
    <name evidence="16" type="primary">coaX</name>
    <name evidence="17" type="ORF">GCM10009681_26670</name>
</gene>
<dbReference type="NCBIfam" id="NF009845">
    <property type="entry name" value="PRK13318.1-3"/>
    <property type="match status" value="1"/>
</dbReference>
<evidence type="ECO:0000256" key="9">
    <source>
        <dbReference type="ARBA" id="ARBA00022741"/>
    </source>
</evidence>
<evidence type="ECO:0000313" key="18">
    <source>
        <dbReference type="Proteomes" id="UP001500655"/>
    </source>
</evidence>
<keyword evidence="16" id="KW-0479">Metal-binding</keyword>
<comment type="subunit">
    <text evidence="5 16">Homodimer.</text>
</comment>
<feature type="binding site" evidence="16">
    <location>
        <position position="182"/>
    </location>
    <ligand>
        <name>substrate</name>
    </ligand>
</feature>
<keyword evidence="11 16" id="KW-0067">ATP-binding</keyword>
<reference evidence="18" key="1">
    <citation type="journal article" date="2019" name="Int. J. Syst. Evol. Microbiol.">
        <title>The Global Catalogue of Microorganisms (GCM) 10K type strain sequencing project: providing services to taxonomists for standard genome sequencing and annotation.</title>
        <authorList>
            <consortium name="The Broad Institute Genomics Platform"/>
            <consortium name="The Broad Institute Genome Sequencing Center for Infectious Disease"/>
            <person name="Wu L."/>
            <person name="Ma J."/>
        </authorList>
    </citation>
    <scope>NUCLEOTIDE SEQUENCE [LARGE SCALE GENOMIC DNA]</scope>
    <source>
        <strain evidence="18">JCM 13249</strain>
    </source>
</reference>
<sequence length="253" mass="26438">MLLCIDIGNTNTVLATFVGDTLVHSWRVKTDARNTADELGLQYRGLLAAEQVPVTGIAACSTVPAALRALRTMLTRYYPDVPTVVVEPGVKTGVQLAIDNPKEVGTDRVVNTLAAHTLFGGPSIVVDFGTSTNFDAVSARGEFLGGVLAPGIEISVDALAARAAQLRKVELVKPPKVIGKNTVECLQAGVVYGFAGQVDGVVRAMTAELGSVTAVVATGGLAPVVLEECATVTHHEPALTLVGLRLIFEKNQP</sequence>
<comment type="function">
    <text evidence="16">Catalyzes the phosphorylation of pantothenate (Pan), the first step in CoA biosynthesis.</text>
</comment>
<evidence type="ECO:0000256" key="5">
    <source>
        <dbReference type="ARBA" id="ARBA00011738"/>
    </source>
</evidence>
<evidence type="ECO:0000313" key="17">
    <source>
        <dbReference type="EMBL" id="GAA1754193.1"/>
    </source>
</evidence>
<dbReference type="GO" id="GO:0016301">
    <property type="term" value="F:kinase activity"/>
    <property type="evidence" value="ECO:0007669"/>
    <property type="project" value="UniProtKB-KW"/>
</dbReference>
<keyword evidence="7 16" id="KW-0963">Cytoplasm</keyword>
<feature type="binding site" evidence="16">
    <location>
        <position position="127"/>
    </location>
    <ligand>
        <name>K(+)</name>
        <dbReference type="ChEBI" id="CHEBI:29103"/>
    </ligand>
</feature>
<comment type="caution">
    <text evidence="17">The sequence shown here is derived from an EMBL/GenBank/DDBJ whole genome shotgun (WGS) entry which is preliminary data.</text>
</comment>
<dbReference type="CDD" id="cd24015">
    <property type="entry name" value="ASKHA_NBD_PanK-III"/>
    <property type="match status" value="1"/>
</dbReference>
<dbReference type="NCBIfam" id="TIGR00671">
    <property type="entry name" value="baf"/>
    <property type="match status" value="1"/>
</dbReference>
<evidence type="ECO:0000256" key="11">
    <source>
        <dbReference type="ARBA" id="ARBA00022840"/>
    </source>
</evidence>
<evidence type="ECO:0000256" key="2">
    <source>
        <dbReference type="ARBA" id="ARBA00001958"/>
    </source>
</evidence>
<evidence type="ECO:0000256" key="15">
    <source>
        <dbReference type="ARBA" id="ARBA00040883"/>
    </source>
</evidence>
<evidence type="ECO:0000256" key="16">
    <source>
        <dbReference type="HAMAP-Rule" id="MF_01274"/>
    </source>
</evidence>
<evidence type="ECO:0000256" key="6">
    <source>
        <dbReference type="ARBA" id="ARBA00012102"/>
    </source>
</evidence>
<dbReference type="Gene3D" id="3.30.420.40">
    <property type="match status" value="2"/>
</dbReference>
<evidence type="ECO:0000256" key="3">
    <source>
        <dbReference type="ARBA" id="ARBA00004496"/>
    </source>
</evidence>
<evidence type="ECO:0000256" key="1">
    <source>
        <dbReference type="ARBA" id="ARBA00001206"/>
    </source>
</evidence>
<keyword evidence="8 16" id="KW-0808">Transferase</keyword>
<dbReference type="InterPro" id="IPR043129">
    <property type="entry name" value="ATPase_NBD"/>
</dbReference>
<dbReference type="PANTHER" id="PTHR34265">
    <property type="entry name" value="TYPE III PANTOTHENATE KINASE"/>
    <property type="match status" value="1"/>
</dbReference>
<comment type="cofactor">
    <cofactor evidence="16">
        <name>NH4(+)</name>
        <dbReference type="ChEBI" id="CHEBI:28938"/>
    </cofactor>
    <cofactor evidence="16">
        <name>K(+)</name>
        <dbReference type="ChEBI" id="CHEBI:29103"/>
    </cofactor>
    <text evidence="16">A monovalent cation. Ammonium or potassium.</text>
</comment>